<accession>Q03G08</accession>
<dbReference type="GeneID" id="33062999"/>
<evidence type="ECO:0000313" key="1">
    <source>
        <dbReference type="EMBL" id="ABJ67864.1"/>
    </source>
</evidence>
<proteinExistence type="predicted"/>
<dbReference type="Pfam" id="PF11192">
    <property type="entry name" value="DUF2977"/>
    <property type="match status" value="1"/>
</dbReference>
<dbReference type="InterPro" id="IPR021358">
    <property type="entry name" value="DUF2977"/>
</dbReference>
<gene>
    <name evidence="1" type="ordered locus">PEPE_0803</name>
</gene>
<dbReference type="AlphaFoldDB" id="Q03G08"/>
<dbReference type="EMBL" id="CP000422">
    <property type="protein sequence ID" value="ABJ67864.1"/>
    <property type="molecule type" value="Genomic_DNA"/>
</dbReference>
<reference evidence="1 2" key="1">
    <citation type="journal article" date="2006" name="Proc. Natl. Acad. Sci. U.S.A.">
        <title>Comparative genomics of the lactic acid bacteria.</title>
        <authorList>
            <person name="Makarova K."/>
            <person name="Slesarev A."/>
            <person name="Wolf Y."/>
            <person name="Sorokin A."/>
            <person name="Mirkin B."/>
            <person name="Koonin E."/>
            <person name="Pavlov A."/>
            <person name="Pavlova N."/>
            <person name="Karamychev V."/>
            <person name="Polouchine N."/>
            <person name="Shakhova V."/>
            <person name="Grigoriev I."/>
            <person name="Lou Y."/>
            <person name="Rohksar D."/>
            <person name="Lucas S."/>
            <person name="Huang K."/>
            <person name="Goodstein D.M."/>
            <person name="Hawkins T."/>
            <person name="Plengvidhya V."/>
            <person name="Welker D."/>
            <person name="Hughes J."/>
            <person name="Goh Y."/>
            <person name="Benson A."/>
            <person name="Baldwin K."/>
            <person name="Lee J.H."/>
            <person name="Diaz-Muniz I."/>
            <person name="Dosti B."/>
            <person name="Smeianov V."/>
            <person name="Wechter W."/>
            <person name="Barabote R."/>
            <person name="Lorca G."/>
            <person name="Altermann E."/>
            <person name="Barrangou R."/>
            <person name="Ganesan B."/>
            <person name="Xie Y."/>
            <person name="Rawsthorne H."/>
            <person name="Tamir D."/>
            <person name="Parker C."/>
            <person name="Breidt F."/>
            <person name="Broadbent J."/>
            <person name="Hutkins R."/>
            <person name="O'Sullivan D."/>
            <person name="Steele J."/>
            <person name="Unlu G."/>
            <person name="Saier M."/>
            <person name="Klaenhammer T."/>
            <person name="Richardson P."/>
            <person name="Kozyavkin S."/>
            <person name="Weimer B."/>
            <person name="Mills D."/>
        </authorList>
    </citation>
    <scope>NUCLEOTIDE SEQUENCE [LARGE SCALE GENOMIC DNA]</scope>
    <source>
        <strain evidence="2">ATCC 25745 / CCUG 21536 / LMG 10740 / 183-1w</strain>
    </source>
</reference>
<dbReference type="STRING" id="278197.PEPE_0803"/>
<name>Q03G08_PEDPA</name>
<evidence type="ECO:0008006" key="3">
    <source>
        <dbReference type="Google" id="ProtNLM"/>
    </source>
</evidence>
<protein>
    <recommendedName>
        <fullName evidence="3">DUF2977 domain-containing protein</fullName>
    </recommendedName>
</protein>
<sequence length="113" mass="12781">MKLVINDKSEILAFTVFGDVDNSVEYEGEVPEDFRDKFKPKFYMLVDGVIVENPNYVEPEPPEIGPSAIEQQVAALGYQQMQDSQDKQKLVKQNAQIAYQVMQIQQQLGGQNA</sequence>
<dbReference type="Proteomes" id="UP000000773">
    <property type="component" value="Chromosome"/>
</dbReference>
<dbReference type="HOGENOM" id="CLU_166073_0_0_9"/>
<dbReference type="RefSeq" id="WP_011673276.1">
    <property type="nucleotide sequence ID" value="NC_008525.1"/>
</dbReference>
<evidence type="ECO:0000313" key="2">
    <source>
        <dbReference type="Proteomes" id="UP000000773"/>
    </source>
</evidence>
<organism evidence="1 2">
    <name type="scientific">Pediococcus pentosaceus (strain ATCC 25745 / CCUG 21536 / LMG 10740 / 183-1w)</name>
    <dbReference type="NCBI Taxonomy" id="278197"/>
    <lineage>
        <taxon>Bacteria</taxon>
        <taxon>Bacillati</taxon>
        <taxon>Bacillota</taxon>
        <taxon>Bacilli</taxon>
        <taxon>Lactobacillales</taxon>
        <taxon>Lactobacillaceae</taxon>
        <taxon>Pediococcus</taxon>
    </lineage>
</organism>
<dbReference type="KEGG" id="ppe:PEPE_0803"/>
<dbReference type="OrthoDB" id="2413323at2"/>